<dbReference type="NCBIfam" id="TIGR01544">
    <property type="entry name" value="HAD-SF-IE"/>
    <property type="match status" value="1"/>
</dbReference>
<dbReference type="EMBL" id="RQTK01000560">
    <property type="protein sequence ID" value="RUS77687.1"/>
    <property type="molecule type" value="Genomic_DNA"/>
</dbReference>
<dbReference type="PANTHER" id="PTHR13045:SF0">
    <property type="entry name" value="7-METHYLGUANOSINE PHOSPHATE-SPECIFIC 5'-NUCLEOTIDASE"/>
    <property type="match status" value="1"/>
</dbReference>
<keyword evidence="9" id="KW-0963">Cytoplasm</keyword>
<keyword evidence="6 9" id="KW-0378">Hydrolase</keyword>
<name>A0A433T7W0_ELYCH</name>
<dbReference type="Proteomes" id="UP000271974">
    <property type="component" value="Unassembled WGS sequence"/>
</dbReference>
<dbReference type="GO" id="GO:0000166">
    <property type="term" value="F:nucleotide binding"/>
    <property type="evidence" value="ECO:0007669"/>
    <property type="project" value="UniProtKB-KW"/>
</dbReference>
<evidence type="ECO:0000256" key="3">
    <source>
        <dbReference type="ARBA" id="ARBA00012643"/>
    </source>
</evidence>
<dbReference type="GO" id="GO:0009117">
    <property type="term" value="P:nucleotide metabolic process"/>
    <property type="evidence" value="ECO:0007669"/>
    <property type="project" value="UniProtKB-KW"/>
</dbReference>
<keyword evidence="4" id="KW-0479">Metal-binding</keyword>
<dbReference type="Pfam" id="PF05822">
    <property type="entry name" value="UMPH-1"/>
    <property type="match status" value="1"/>
</dbReference>
<dbReference type="SUPFAM" id="SSF56784">
    <property type="entry name" value="HAD-like"/>
    <property type="match status" value="1"/>
</dbReference>
<dbReference type="Gene3D" id="1.10.150.340">
    <property type="entry name" value="Pyrimidine 5'-nucleotidase (UMPH-1), N-terminal domain"/>
    <property type="match status" value="1"/>
</dbReference>
<evidence type="ECO:0000256" key="9">
    <source>
        <dbReference type="RuleBase" id="RU361276"/>
    </source>
</evidence>
<dbReference type="EC" id="3.1.3.5" evidence="3 9"/>
<dbReference type="STRING" id="188477.A0A433T7W0"/>
<comment type="caution">
    <text evidence="10">The sequence shown here is derived from an EMBL/GenBank/DDBJ whole genome shotgun (WGS) entry which is preliminary data.</text>
</comment>
<evidence type="ECO:0000256" key="7">
    <source>
        <dbReference type="ARBA" id="ARBA00022842"/>
    </source>
</evidence>
<dbReference type="GO" id="GO:0005737">
    <property type="term" value="C:cytoplasm"/>
    <property type="evidence" value="ECO:0007669"/>
    <property type="project" value="UniProtKB-SubCell"/>
</dbReference>
<dbReference type="OrthoDB" id="10014216at2759"/>
<evidence type="ECO:0000256" key="1">
    <source>
        <dbReference type="ARBA" id="ARBA00000815"/>
    </source>
</evidence>
<keyword evidence="5 9" id="KW-0547">Nucleotide-binding</keyword>
<dbReference type="InterPro" id="IPR023214">
    <property type="entry name" value="HAD_sf"/>
</dbReference>
<keyword evidence="11" id="KW-1185">Reference proteome</keyword>
<dbReference type="Gene3D" id="3.40.50.1000">
    <property type="entry name" value="HAD superfamily/HAD-like"/>
    <property type="match status" value="1"/>
</dbReference>
<dbReference type="AlphaFoldDB" id="A0A433T7W0"/>
<proteinExistence type="inferred from homology"/>
<accession>A0A433T7W0</accession>
<keyword evidence="8 9" id="KW-0546">Nucleotide metabolism</keyword>
<comment type="similarity">
    <text evidence="2 9">Belongs to the pyrimidine 5'-nucleotidase family.</text>
</comment>
<protein>
    <recommendedName>
        <fullName evidence="3 9">5'-nucleotidase</fullName>
        <ecNumber evidence="3 9">3.1.3.5</ecNumber>
    </recommendedName>
</protein>
<dbReference type="FunFam" id="1.10.150.340:FF:000001">
    <property type="entry name" value="Cytosolic 5-nucleotidase 3-like"/>
    <property type="match status" value="1"/>
</dbReference>
<evidence type="ECO:0000256" key="2">
    <source>
        <dbReference type="ARBA" id="ARBA00008389"/>
    </source>
</evidence>
<reference evidence="10 11" key="1">
    <citation type="submission" date="2019-01" db="EMBL/GenBank/DDBJ databases">
        <title>A draft genome assembly of the solar-powered sea slug Elysia chlorotica.</title>
        <authorList>
            <person name="Cai H."/>
            <person name="Li Q."/>
            <person name="Fang X."/>
            <person name="Li J."/>
            <person name="Curtis N.E."/>
            <person name="Altenburger A."/>
            <person name="Shibata T."/>
            <person name="Feng M."/>
            <person name="Maeda T."/>
            <person name="Schwartz J.A."/>
            <person name="Shigenobu S."/>
            <person name="Lundholm N."/>
            <person name="Nishiyama T."/>
            <person name="Yang H."/>
            <person name="Hasebe M."/>
            <person name="Li S."/>
            <person name="Pierce S.K."/>
            <person name="Wang J."/>
        </authorList>
    </citation>
    <scope>NUCLEOTIDE SEQUENCE [LARGE SCALE GENOMIC DNA]</scope>
    <source>
        <strain evidence="10">EC2010</strain>
        <tissue evidence="10">Whole organism of an adult</tissue>
    </source>
</reference>
<organism evidence="10 11">
    <name type="scientific">Elysia chlorotica</name>
    <name type="common">Eastern emerald elysia</name>
    <name type="synonym">Sea slug</name>
    <dbReference type="NCBI Taxonomy" id="188477"/>
    <lineage>
        <taxon>Eukaryota</taxon>
        <taxon>Metazoa</taxon>
        <taxon>Spiralia</taxon>
        <taxon>Lophotrochozoa</taxon>
        <taxon>Mollusca</taxon>
        <taxon>Gastropoda</taxon>
        <taxon>Heterobranchia</taxon>
        <taxon>Euthyneura</taxon>
        <taxon>Panpulmonata</taxon>
        <taxon>Sacoglossa</taxon>
        <taxon>Placobranchoidea</taxon>
        <taxon>Plakobranchidae</taxon>
        <taxon>Elysia</taxon>
    </lineage>
</organism>
<evidence type="ECO:0000313" key="11">
    <source>
        <dbReference type="Proteomes" id="UP000271974"/>
    </source>
</evidence>
<dbReference type="SFLD" id="SFLDG01128">
    <property type="entry name" value="C1.4:_5'-Nucleotidase_Like"/>
    <property type="match status" value="1"/>
</dbReference>
<evidence type="ECO:0000256" key="5">
    <source>
        <dbReference type="ARBA" id="ARBA00022741"/>
    </source>
</evidence>
<evidence type="ECO:0000313" key="10">
    <source>
        <dbReference type="EMBL" id="RUS77687.1"/>
    </source>
</evidence>
<dbReference type="PANTHER" id="PTHR13045">
    <property type="entry name" value="5'-NUCLEOTIDASE"/>
    <property type="match status" value="1"/>
</dbReference>
<dbReference type="SFLD" id="SFLDS00003">
    <property type="entry name" value="Haloacid_Dehalogenase"/>
    <property type="match status" value="1"/>
</dbReference>
<dbReference type="InterPro" id="IPR006434">
    <property type="entry name" value="Pyrimidine_nucleotidase_eu"/>
</dbReference>
<evidence type="ECO:0000256" key="4">
    <source>
        <dbReference type="ARBA" id="ARBA00022723"/>
    </source>
</evidence>
<dbReference type="InterPro" id="IPR036412">
    <property type="entry name" value="HAD-like_sf"/>
</dbReference>
<gene>
    <name evidence="10" type="ORF">EGW08_014552</name>
</gene>
<dbReference type="GO" id="GO:0000287">
    <property type="term" value="F:magnesium ion binding"/>
    <property type="evidence" value="ECO:0007669"/>
    <property type="project" value="InterPro"/>
</dbReference>
<comment type="subcellular location">
    <subcellularLocation>
        <location evidence="9">Cytoplasm</location>
    </subcellularLocation>
</comment>
<sequence length="300" mass="34342">MLDSLIKLVPELARSNICMRDPQSVEKAVRTMMKDAQHKLQVIADFDWTLSKYTEDGTLCSTTHSVLGESKHMPEFYRTETKKLKEHYMPIEFDPTKTREEKIPKMVEWWSKNHALLESCHLTRPQISTLVAESRARLRDGCKELFHELHSLEIPLLIFSAGMGDIISEIIKQRAVFYPENMKIVANFLEFDEEEKVVGFSGEIIHTFNKNENAVHSGDYFSNIRHRENLLLLGDTLGDLGMAQGADNIECILKIGFLNFKVKENLDVYMQHFDIVIIEDESLAVVNGLVRAILGHPAPQ</sequence>
<keyword evidence="7" id="KW-0460">Magnesium</keyword>
<evidence type="ECO:0000256" key="8">
    <source>
        <dbReference type="ARBA" id="ARBA00023080"/>
    </source>
</evidence>
<dbReference type="GO" id="GO:0008253">
    <property type="term" value="F:5'-nucleotidase activity"/>
    <property type="evidence" value="ECO:0007669"/>
    <property type="project" value="UniProtKB-EC"/>
</dbReference>
<comment type="catalytic activity">
    <reaction evidence="1 9">
        <text>a ribonucleoside 5'-phosphate + H2O = a ribonucleoside + phosphate</text>
        <dbReference type="Rhea" id="RHEA:12484"/>
        <dbReference type="ChEBI" id="CHEBI:15377"/>
        <dbReference type="ChEBI" id="CHEBI:18254"/>
        <dbReference type="ChEBI" id="CHEBI:43474"/>
        <dbReference type="ChEBI" id="CHEBI:58043"/>
        <dbReference type="EC" id="3.1.3.5"/>
    </reaction>
</comment>
<feature type="non-terminal residue" evidence="10">
    <location>
        <position position="300"/>
    </location>
</feature>
<evidence type="ECO:0000256" key="6">
    <source>
        <dbReference type="ARBA" id="ARBA00022801"/>
    </source>
</evidence>
<dbReference type="FunFam" id="3.40.50.1000:FF:000032">
    <property type="entry name" value="Cytosolic 5-nucleotidase 3-like"/>
    <property type="match status" value="1"/>
</dbReference>